<keyword evidence="12" id="KW-0813">Transport</keyword>
<dbReference type="GO" id="GO:0062054">
    <property type="term" value="F:fluoride channel activity"/>
    <property type="evidence" value="ECO:0007669"/>
    <property type="project" value="UniProtKB-UniRule"/>
</dbReference>
<evidence type="ECO:0000256" key="5">
    <source>
        <dbReference type="ARBA" id="ARBA00022989"/>
    </source>
</evidence>
<keyword evidence="6 12" id="KW-0915">Sodium</keyword>
<dbReference type="NCBIfam" id="NF010805">
    <property type="entry name" value="PRK14209.1"/>
    <property type="match status" value="1"/>
</dbReference>
<feature type="transmembrane region" description="Helical" evidence="12">
    <location>
        <begin position="127"/>
        <end position="147"/>
    </location>
</feature>
<dbReference type="NCBIfam" id="TIGR00494">
    <property type="entry name" value="crcB"/>
    <property type="match status" value="1"/>
</dbReference>
<feature type="binding site" evidence="12">
    <location>
        <position position="101"/>
    </location>
    <ligand>
        <name>Na(+)</name>
        <dbReference type="ChEBI" id="CHEBI:29101"/>
        <note>structural</note>
    </ligand>
</feature>
<evidence type="ECO:0000313" key="14">
    <source>
        <dbReference type="Proteomes" id="UP000019063"/>
    </source>
</evidence>
<dbReference type="EMBL" id="AQQW01000007">
    <property type="protein sequence ID" value="ETW12391.1"/>
    <property type="molecule type" value="Genomic_DNA"/>
</dbReference>
<keyword evidence="2 12" id="KW-1003">Cell membrane</keyword>
<dbReference type="STRING" id="1379903.ATO8_12601"/>
<evidence type="ECO:0000256" key="10">
    <source>
        <dbReference type="ARBA" id="ARBA00035120"/>
    </source>
</evidence>
<evidence type="ECO:0000256" key="12">
    <source>
        <dbReference type="HAMAP-Rule" id="MF_00454"/>
    </source>
</evidence>
<protein>
    <recommendedName>
        <fullName evidence="12">Fluoride-specific ion channel FluC</fullName>
    </recommendedName>
</protein>
<evidence type="ECO:0000256" key="8">
    <source>
        <dbReference type="ARBA" id="ARBA00023136"/>
    </source>
</evidence>
<dbReference type="PANTHER" id="PTHR28259:SF1">
    <property type="entry name" value="FLUORIDE EXPORT PROTEIN 1-RELATED"/>
    <property type="match status" value="1"/>
</dbReference>
<evidence type="ECO:0000256" key="1">
    <source>
        <dbReference type="ARBA" id="ARBA00004651"/>
    </source>
</evidence>
<dbReference type="HAMAP" id="MF_00454">
    <property type="entry name" value="FluC"/>
    <property type="match status" value="1"/>
</dbReference>
<dbReference type="Pfam" id="PF02537">
    <property type="entry name" value="CRCB"/>
    <property type="match status" value="1"/>
</dbReference>
<dbReference type="NCBIfam" id="NF010791">
    <property type="entry name" value="PRK14195.1"/>
    <property type="match status" value="1"/>
</dbReference>
<keyword evidence="14" id="KW-1185">Reference proteome</keyword>
<evidence type="ECO:0000256" key="9">
    <source>
        <dbReference type="ARBA" id="ARBA00023303"/>
    </source>
</evidence>
<evidence type="ECO:0000256" key="11">
    <source>
        <dbReference type="ARBA" id="ARBA00035585"/>
    </source>
</evidence>
<accession>W4HJV3</accession>
<comment type="activity regulation">
    <text evidence="12">Na(+) is not transported, but it plays an essential structural role and its presence is essential for fluoride channel function.</text>
</comment>
<dbReference type="Proteomes" id="UP000019063">
    <property type="component" value="Unassembled WGS sequence"/>
</dbReference>
<dbReference type="AlphaFoldDB" id="W4HJV3"/>
<comment type="similarity">
    <text evidence="10 12">Belongs to the fluoride channel Fluc/FEX (TC 1.A.43) family.</text>
</comment>
<evidence type="ECO:0000256" key="7">
    <source>
        <dbReference type="ARBA" id="ARBA00023065"/>
    </source>
</evidence>
<comment type="caution">
    <text evidence="13">The sequence shown here is derived from an EMBL/GenBank/DDBJ whole genome shotgun (WGS) entry which is preliminary data.</text>
</comment>
<dbReference type="GO" id="GO:0005886">
    <property type="term" value="C:plasma membrane"/>
    <property type="evidence" value="ECO:0007669"/>
    <property type="project" value="UniProtKB-SubCell"/>
</dbReference>
<keyword evidence="5 12" id="KW-1133">Transmembrane helix</keyword>
<reference evidence="13 14" key="1">
    <citation type="journal article" date="2014" name="Antonie Van Leeuwenhoek">
        <title>Roseivivax atlanticus sp. nov., isolated from surface seawater of the Atlantic Ocean.</title>
        <authorList>
            <person name="Li G."/>
            <person name="Lai Q."/>
            <person name="Liu X."/>
            <person name="Sun F."/>
            <person name="Shao Z."/>
        </authorList>
    </citation>
    <scope>NUCLEOTIDE SEQUENCE [LARGE SCALE GENOMIC DNA]</scope>
    <source>
        <strain evidence="13 14">22II-s10s</strain>
    </source>
</reference>
<evidence type="ECO:0000256" key="4">
    <source>
        <dbReference type="ARBA" id="ARBA00022692"/>
    </source>
</evidence>
<gene>
    <name evidence="12" type="primary">fluC</name>
    <name evidence="12" type="synonym">crcB</name>
    <name evidence="13" type="ORF">ATO8_12601</name>
</gene>
<evidence type="ECO:0000256" key="2">
    <source>
        <dbReference type="ARBA" id="ARBA00022475"/>
    </source>
</evidence>
<evidence type="ECO:0000313" key="13">
    <source>
        <dbReference type="EMBL" id="ETW12391.1"/>
    </source>
</evidence>
<evidence type="ECO:0000256" key="6">
    <source>
        <dbReference type="ARBA" id="ARBA00023053"/>
    </source>
</evidence>
<sequence length="152" mass="15560">MIKPCTLPGGGARVGLDKFGVADEVASMSFTLVQIAVGGAAGAVSRYLTGQAAMRVMGPGFPWGTLTVNVVGSFVMGVIVVTLAELSANRISPFLVTGFLGAFTTFSSFSLDTAYMWERGETVQAGAYVAASVVLSLAALFAGLWAARGVIA</sequence>
<comment type="catalytic activity">
    <reaction evidence="11">
        <text>fluoride(in) = fluoride(out)</text>
        <dbReference type="Rhea" id="RHEA:76159"/>
        <dbReference type="ChEBI" id="CHEBI:17051"/>
    </reaction>
    <physiologicalReaction direction="left-to-right" evidence="11">
        <dbReference type="Rhea" id="RHEA:76160"/>
    </physiologicalReaction>
</comment>
<keyword evidence="8 12" id="KW-0472">Membrane</keyword>
<organism evidence="13 14">
    <name type="scientific">Roseivivax marinus</name>
    <dbReference type="NCBI Taxonomy" id="1379903"/>
    <lineage>
        <taxon>Bacteria</taxon>
        <taxon>Pseudomonadati</taxon>
        <taxon>Pseudomonadota</taxon>
        <taxon>Alphaproteobacteria</taxon>
        <taxon>Rhodobacterales</taxon>
        <taxon>Roseobacteraceae</taxon>
        <taxon>Roseivivax</taxon>
    </lineage>
</organism>
<feature type="transmembrane region" description="Helical" evidence="12">
    <location>
        <begin position="94"/>
        <end position="115"/>
    </location>
</feature>
<keyword evidence="9 12" id="KW-0407">Ion channel</keyword>
<keyword evidence="12" id="KW-0479">Metal-binding</keyword>
<keyword evidence="4 12" id="KW-0812">Transmembrane</keyword>
<comment type="function">
    <text evidence="12">Fluoride-specific ion channel. Important for reducing fluoride concentration in the cell, thus reducing its toxicity.</text>
</comment>
<dbReference type="GO" id="GO:0140114">
    <property type="term" value="P:cellular detoxification of fluoride"/>
    <property type="evidence" value="ECO:0007669"/>
    <property type="project" value="UniProtKB-UniRule"/>
</dbReference>
<comment type="subcellular location">
    <subcellularLocation>
        <location evidence="1 12">Cell membrane</location>
        <topology evidence="1 12">Multi-pass membrane protein</topology>
    </subcellularLocation>
</comment>
<keyword evidence="7 12" id="KW-0406">Ion transport</keyword>
<keyword evidence="3" id="KW-0997">Cell inner membrane</keyword>
<proteinExistence type="inferred from homology"/>
<dbReference type="PANTHER" id="PTHR28259">
    <property type="entry name" value="FLUORIDE EXPORT PROTEIN 1-RELATED"/>
    <property type="match status" value="1"/>
</dbReference>
<dbReference type="InterPro" id="IPR003691">
    <property type="entry name" value="FluC"/>
</dbReference>
<name>W4HJV3_9RHOB</name>
<dbReference type="GO" id="GO:0046872">
    <property type="term" value="F:metal ion binding"/>
    <property type="evidence" value="ECO:0007669"/>
    <property type="project" value="UniProtKB-KW"/>
</dbReference>
<feature type="binding site" evidence="12">
    <location>
        <position position="104"/>
    </location>
    <ligand>
        <name>Na(+)</name>
        <dbReference type="ChEBI" id="CHEBI:29101"/>
        <note>structural</note>
    </ligand>
</feature>
<feature type="transmembrane region" description="Helical" evidence="12">
    <location>
        <begin position="60"/>
        <end position="82"/>
    </location>
</feature>
<evidence type="ECO:0000256" key="3">
    <source>
        <dbReference type="ARBA" id="ARBA00022519"/>
    </source>
</evidence>
<dbReference type="eggNOG" id="COG0239">
    <property type="taxonomic scope" value="Bacteria"/>
</dbReference>